<name>A0A3M7RYI9_BRAPC</name>
<keyword evidence="2" id="KW-1185">Reference proteome</keyword>
<accession>A0A3M7RYI9</accession>
<dbReference type="Proteomes" id="UP000276133">
    <property type="component" value="Unassembled WGS sequence"/>
</dbReference>
<evidence type="ECO:0000313" key="1">
    <source>
        <dbReference type="EMBL" id="RNA28415.1"/>
    </source>
</evidence>
<gene>
    <name evidence="1" type="ORF">BpHYR1_037314</name>
</gene>
<protein>
    <submittedName>
        <fullName evidence="1">Uncharacterized protein</fullName>
    </submittedName>
</protein>
<comment type="caution">
    <text evidence="1">The sequence shown here is derived from an EMBL/GenBank/DDBJ whole genome shotgun (WGS) entry which is preliminary data.</text>
</comment>
<dbReference type="AlphaFoldDB" id="A0A3M7RYI9"/>
<proteinExistence type="predicted"/>
<reference evidence="1 2" key="1">
    <citation type="journal article" date="2018" name="Sci. Rep.">
        <title>Genomic signatures of local adaptation to the degree of environmental predictability in rotifers.</title>
        <authorList>
            <person name="Franch-Gras L."/>
            <person name="Hahn C."/>
            <person name="Garcia-Roger E.M."/>
            <person name="Carmona M.J."/>
            <person name="Serra M."/>
            <person name="Gomez A."/>
        </authorList>
    </citation>
    <scope>NUCLEOTIDE SEQUENCE [LARGE SCALE GENOMIC DNA]</scope>
    <source>
        <strain evidence="1">HYR1</strain>
    </source>
</reference>
<evidence type="ECO:0000313" key="2">
    <source>
        <dbReference type="Proteomes" id="UP000276133"/>
    </source>
</evidence>
<dbReference type="EMBL" id="REGN01002396">
    <property type="protein sequence ID" value="RNA28415.1"/>
    <property type="molecule type" value="Genomic_DNA"/>
</dbReference>
<organism evidence="1 2">
    <name type="scientific">Brachionus plicatilis</name>
    <name type="common">Marine rotifer</name>
    <name type="synonym">Brachionus muelleri</name>
    <dbReference type="NCBI Taxonomy" id="10195"/>
    <lineage>
        <taxon>Eukaryota</taxon>
        <taxon>Metazoa</taxon>
        <taxon>Spiralia</taxon>
        <taxon>Gnathifera</taxon>
        <taxon>Rotifera</taxon>
        <taxon>Eurotatoria</taxon>
        <taxon>Monogononta</taxon>
        <taxon>Pseudotrocha</taxon>
        <taxon>Ploima</taxon>
        <taxon>Brachionidae</taxon>
        <taxon>Brachionus</taxon>
    </lineage>
</organism>
<sequence>MNYCQLSLNRPNSENIFLTYCQNCRTLEINNIRLFITFINENIYSFRYKMSVILSIFEAQQKFNFSNQ</sequence>